<feature type="binding site" evidence="5">
    <location>
        <position position="228"/>
    </location>
    <ligand>
        <name>dimethylallyl diphosphate</name>
        <dbReference type="ChEBI" id="CHEBI:57623"/>
    </ligand>
</feature>
<feature type="binding site" evidence="5">
    <location>
        <position position="43"/>
    </location>
    <ligand>
        <name>dimethylallyl diphosphate</name>
        <dbReference type="ChEBI" id="CHEBI:57623"/>
    </ligand>
</feature>
<evidence type="ECO:0000256" key="4">
    <source>
        <dbReference type="ARBA" id="ARBA00023014"/>
    </source>
</evidence>
<feature type="binding site" evidence="5">
    <location>
        <position position="228"/>
    </location>
    <ligand>
        <name>isopentenyl diphosphate</name>
        <dbReference type="ChEBI" id="CHEBI:128769"/>
    </ligand>
</feature>
<keyword evidence="2 5" id="KW-0479">Metal-binding</keyword>
<comment type="catalytic activity">
    <reaction evidence="5">
        <text>dimethylallyl diphosphate + 2 oxidized [2Fe-2S]-[ferredoxin] + H2O = (2E)-4-hydroxy-3-methylbut-2-enyl diphosphate + 2 reduced [2Fe-2S]-[ferredoxin] + 2 H(+)</text>
        <dbReference type="Rhea" id="RHEA:24825"/>
        <dbReference type="Rhea" id="RHEA-COMP:10000"/>
        <dbReference type="Rhea" id="RHEA-COMP:10001"/>
        <dbReference type="ChEBI" id="CHEBI:15377"/>
        <dbReference type="ChEBI" id="CHEBI:15378"/>
        <dbReference type="ChEBI" id="CHEBI:33737"/>
        <dbReference type="ChEBI" id="CHEBI:33738"/>
        <dbReference type="ChEBI" id="CHEBI:57623"/>
        <dbReference type="ChEBI" id="CHEBI:128753"/>
        <dbReference type="EC" id="1.17.7.4"/>
    </reaction>
</comment>
<dbReference type="UniPathway" id="UPA00059">
    <property type="reaction ID" value="UER00105"/>
</dbReference>
<feature type="binding site" evidence="5">
    <location>
        <position position="43"/>
    </location>
    <ligand>
        <name>isopentenyl diphosphate</name>
        <dbReference type="ChEBI" id="CHEBI:128769"/>
    </ligand>
</feature>
<evidence type="ECO:0000313" key="6">
    <source>
        <dbReference type="EMBL" id="ANY65152.1"/>
    </source>
</evidence>
<comment type="similarity">
    <text evidence="5">Belongs to the IspH family.</text>
</comment>
<feature type="binding site" evidence="5">
    <location>
        <position position="81"/>
    </location>
    <ligand>
        <name>isopentenyl diphosphate</name>
        <dbReference type="ChEBI" id="CHEBI:128769"/>
    </ligand>
</feature>
<keyword evidence="1 5" id="KW-0004">4Fe-4S</keyword>
<feature type="binding site" evidence="5">
    <location>
        <position position="131"/>
    </location>
    <ligand>
        <name>(2E)-4-hydroxy-3-methylbut-2-enyl diphosphate</name>
        <dbReference type="ChEBI" id="CHEBI:128753"/>
    </ligand>
</feature>
<comment type="pathway">
    <text evidence="5">Isoprenoid biosynthesis; dimethylallyl diphosphate biosynthesis; dimethylallyl diphosphate from (2E)-4-hydroxy-3-methylbutenyl diphosphate: step 1/1.</text>
</comment>
<feature type="binding site" evidence="5">
    <location>
        <position position="228"/>
    </location>
    <ligand>
        <name>(2E)-4-hydroxy-3-methylbut-2-enyl diphosphate</name>
        <dbReference type="ChEBI" id="CHEBI:128753"/>
    </ligand>
</feature>
<sequence>MQIVKISPRGYCYGVVDAMVLALQTARNLELPRPIYILGMIVHNAHVTEAFEQEGVITLDGENRLEILEQVEQGTVIFTAHGVSPEVRRRAKDKGLTVVDATCPDVTRTHDLIREKMAEDYHIIYIGKKNHPEPEGAIGVAPDRVHLIERVEDIDLLEVPEGNIVITNQTTMSQWDIRHIISKLIEKFPTAEVHNEICLATQVRQEAVAGQAGEAQLCLVVGDPRSNNSNRLAQVSEEIAGVTAYRVADVSEIKREWLIGIERVAVTSGASTPTPLTKEVITYLEQYNDDDPATWEIVRTVNMEKLLPNARKKSVVARPEVPETP</sequence>
<comment type="pathway">
    <text evidence="5">Isoprenoid biosynthesis; isopentenyl diphosphate biosynthesis via DXP pathway; isopentenyl diphosphate from 1-deoxy-D-xylulose 5-phosphate: step 6/6.</text>
</comment>
<feature type="binding site" evidence="5">
    <location>
        <position position="81"/>
    </location>
    <ligand>
        <name>(2E)-4-hydroxy-3-methylbut-2-enyl diphosphate</name>
        <dbReference type="ChEBI" id="CHEBI:128753"/>
    </ligand>
</feature>
<dbReference type="GO" id="GO:0050992">
    <property type="term" value="P:dimethylallyl diphosphate biosynthetic process"/>
    <property type="evidence" value="ECO:0007669"/>
    <property type="project" value="UniProtKB-UniRule"/>
</dbReference>
<dbReference type="NCBIfam" id="NF002187">
    <property type="entry name" value="PRK01045.1-1"/>
    <property type="match status" value="1"/>
</dbReference>
<proteinExistence type="inferred from homology"/>
<keyword evidence="5" id="KW-0560">Oxidoreductase</keyword>
<keyword evidence="5" id="KW-0414">Isoprene biosynthesis</keyword>
<dbReference type="Pfam" id="PF02401">
    <property type="entry name" value="LYTB"/>
    <property type="match status" value="1"/>
</dbReference>
<dbReference type="EC" id="1.17.7.4" evidence="5"/>
<feature type="binding site" evidence="5">
    <location>
        <position position="131"/>
    </location>
    <ligand>
        <name>isopentenyl diphosphate</name>
        <dbReference type="ChEBI" id="CHEBI:128769"/>
    </ligand>
</feature>
<protein>
    <recommendedName>
        <fullName evidence="5">4-hydroxy-3-methylbut-2-enyl diphosphate reductase</fullName>
        <shortName evidence="5">HMBPP reductase</shortName>
        <ecNumber evidence="5">1.17.7.4</ecNumber>
    </recommendedName>
</protein>
<feature type="binding site" evidence="5">
    <location>
        <position position="271"/>
    </location>
    <ligand>
        <name>(2E)-4-hydroxy-3-methylbut-2-enyl diphosphate</name>
        <dbReference type="ChEBI" id="CHEBI:128753"/>
    </ligand>
</feature>
<feature type="binding site" evidence="5">
    <location>
        <position position="198"/>
    </location>
    <ligand>
        <name>[4Fe-4S] cluster</name>
        <dbReference type="ChEBI" id="CHEBI:49883"/>
    </ligand>
</feature>
<keyword evidence="3 5" id="KW-0408">Iron</keyword>
<dbReference type="HAMAP" id="MF_00191">
    <property type="entry name" value="IspH"/>
    <property type="match status" value="1"/>
</dbReference>
<feature type="binding site" evidence="5">
    <location>
        <position position="271"/>
    </location>
    <ligand>
        <name>dimethylallyl diphosphate</name>
        <dbReference type="ChEBI" id="CHEBI:57623"/>
    </ligand>
</feature>
<feature type="binding site" evidence="5">
    <location>
        <position position="226"/>
    </location>
    <ligand>
        <name>dimethylallyl diphosphate</name>
        <dbReference type="ChEBI" id="CHEBI:57623"/>
    </ligand>
</feature>
<feature type="binding site" evidence="5">
    <location>
        <position position="43"/>
    </location>
    <ligand>
        <name>(2E)-4-hydroxy-3-methylbut-2-enyl diphosphate</name>
        <dbReference type="ChEBI" id="CHEBI:128753"/>
    </ligand>
</feature>
<dbReference type="PANTHER" id="PTHR30426">
    <property type="entry name" value="4-HYDROXY-3-METHYLBUT-2-ENYL DIPHOSPHATE REDUCTASE"/>
    <property type="match status" value="1"/>
</dbReference>
<reference evidence="6" key="1">
    <citation type="submission" date="2016-08" db="EMBL/GenBank/DDBJ databases">
        <title>Complete Genome Seqeunce of Paenibacillus sp. BIHB 4019 from tea rhizoplane.</title>
        <authorList>
            <person name="Thakur R."/>
            <person name="Swarnkar M.K."/>
            <person name="Gulati A."/>
        </authorList>
    </citation>
    <scope>NUCLEOTIDE SEQUENCE [LARGE SCALE GENOMIC DNA]</scope>
    <source>
        <strain evidence="6">BIHB4019</strain>
    </source>
</reference>
<comment type="cofactor">
    <cofactor evidence="5">
        <name>[4Fe-4S] cluster</name>
        <dbReference type="ChEBI" id="CHEBI:49883"/>
    </cofactor>
    <text evidence="5">Binds 1 [4Fe-4S] cluster per subunit.</text>
</comment>
<feature type="binding site" evidence="5">
    <location>
        <position position="12"/>
    </location>
    <ligand>
        <name>[4Fe-4S] cluster</name>
        <dbReference type="ChEBI" id="CHEBI:49883"/>
    </ligand>
</feature>
<name>A0A1B2DBR9_9BACL</name>
<dbReference type="CDD" id="cd13944">
    <property type="entry name" value="lytB_ispH"/>
    <property type="match status" value="1"/>
</dbReference>
<accession>A0A1B2DBR9</accession>
<dbReference type="NCBIfam" id="TIGR00216">
    <property type="entry name" value="ispH_lytB"/>
    <property type="match status" value="1"/>
</dbReference>
<evidence type="ECO:0000256" key="5">
    <source>
        <dbReference type="HAMAP-Rule" id="MF_00191"/>
    </source>
</evidence>
<comment type="caution">
    <text evidence="5">Lacks conserved residue(s) required for the propagation of feature annotation.</text>
</comment>
<dbReference type="GO" id="GO:0046872">
    <property type="term" value="F:metal ion binding"/>
    <property type="evidence" value="ECO:0007669"/>
    <property type="project" value="UniProtKB-KW"/>
</dbReference>
<dbReference type="AlphaFoldDB" id="A0A1B2DBR9"/>
<dbReference type="RefSeq" id="WP_099516574.1">
    <property type="nucleotide sequence ID" value="NZ_CP016808.1"/>
</dbReference>
<dbReference type="EMBL" id="CP016808">
    <property type="protein sequence ID" value="ANY65152.1"/>
    <property type="molecule type" value="Genomic_DNA"/>
</dbReference>
<feature type="binding site" evidence="5">
    <location>
        <position position="226"/>
    </location>
    <ligand>
        <name>isopentenyl diphosphate</name>
        <dbReference type="ChEBI" id="CHEBI:128769"/>
    </ligand>
</feature>
<organism evidence="6">
    <name type="scientific">Paenibacillus sp. BIHB 4019</name>
    <dbReference type="NCBI Taxonomy" id="1870819"/>
    <lineage>
        <taxon>Bacteria</taxon>
        <taxon>Bacillati</taxon>
        <taxon>Bacillota</taxon>
        <taxon>Bacilli</taxon>
        <taxon>Bacillales</taxon>
        <taxon>Paenibacillaceae</taxon>
        <taxon>Paenibacillus</taxon>
    </lineage>
</organism>
<feature type="active site" description="Proton donor" evidence="5">
    <location>
        <position position="133"/>
    </location>
</feature>
<feature type="binding site" evidence="5">
    <location>
        <position position="226"/>
    </location>
    <ligand>
        <name>(2E)-4-hydroxy-3-methylbut-2-enyl diphosphate</name>
        <dbReference type="ChEBI" id="CHEBI:128753"/>
    </ligand>
</feature>
<dbReference type="UniPathway" id="UPA00056">
    <property type="reaction ID" value="UER00097"/>
</dbReference>
<comment type="catalytic activity">
    <reaction evidence="5">
        <text>isopentenyl diphosphate + 2 oxidized [2Fe-2S]-[ferredoxin] + H2O = (2E)-4-hydroxy-3-methylbut-2-enyl diphosphate + 2 reduced [2Fe-2S]-[ferredoxin] + 2 H(+)</text>
        <dbReference type="Rhea" id="RHEA:24488"/>
        <dbReference type="Rhea" id="RHEA-COMP:10000"/>
        <dbReference type="Rhea" id="RHEA-COMP:10001"/>
        <dbReference type="ChEBI" id="CHEBI:15377"/>
        <dbReference type="ChEBI" id="CHEBI:15378"/>
        <dbReference type="ChEBI" id="CHEBI:33737"/>
        <dbReference type="ChEBI" id="CHEBI:33738"/>
        <dbReference type="ChEBI" id="CHEBI:128753"/>
        <dbReference type="ChEBI" id="CHEBI:128769"/>
        <dbReference type="EC" id="1.17.7.4"/>
    </reaction>
</comment>
<dbReference type="Gene3D" id="3.40.50.11270">
    <property type="match status" value="1"/>
</dbReference>
<dbReference type="GO" id="GO:0051539">
    <property type="term" value="F:4 iron, 4 sulfur cluster binding"/>
    <property type="evidence" value="ECO:0007669"/>
    <property type="project" value="UniProtKB-UniRule"/>
</dbReference>
<feature type="binding site" evidence="5">
    <location>
        <position position="271"/>
    </location>
    <ligand>
        <name>isopentenyl diphosphate</name>
        <dbReference type="ChEBI" id="CHEBI:128769"/>
    </ligand>
</feature>
<dbReference type="GO" id="GO:0016114">
    <property type="term" value="P:terpenoid biosynthetic process"/>
    <property type="evidence" value="ECO:0007669"/>
    <property type="project" value="UniProtKB-UniRule"/>
</dbReference>
<dbReference type="GO" id="GO:0051745">
    <property type="term" value="F:4-hydroxy-3-methylbut-2-enyl diphosphate reductase activity"/>
    <property type="evidence" value="ECO:0007669"/>
    <property type="project" value="UniProtKB-UniRule"/>
</dbReference>
<evidence type="ECO:0000256" key="1">
    <source>
        <dbReference type="ARBA" id="ARBA00022485"/>
    </source>
</evidence>
<keyword evidence="4 5" id="KW-0411">Iron-sulfur</keyword>
<evidence type="ECO:0000256" key="2">
    <source>
        <dbReference type="ARBA" id="ARBA00022723"/>
    </source>
</evidence>
<dbReference type="GO" id="GO:0019288">
    <property type="term" value="P:isopentenyl diphosphate biosynthetic process, methylerythritol 4-phosphate pathway"/>
    <property type="evidence" value="ECO:0007669"/>
    <property type="project" value="UniProtKB-UniRule"/>
</dbReference>
<dbReference type="Gene3D" id="3.40.1010.20">
    <property type="entry name" value="4-hydroxy-3-methylbut-2-enyl diphosphate reductase, catalytic domain"/>
    <property type="match status" value="2"/>
</dbReference>
<feature type="binding site" evidence="5">
    <location>
        <position position="131"/>
    </location>
    <ligand>
        <name>dimethylallyl diphosphate</name>
        <dbReference type="ChEBI" id="CHEBI:57623"/>
    </ligand>
</feature>
<feature type="binding site" evidence="5">
    <location>
        <position position="170"/>
    </location>
    <ligand>
        <name>(2E)-4-hydroxy-3-methylbut-2-enyl diphosphate</name>
        <dbReference type="ChEBI" id="CHEBI:128753"/>
    </ligand>
</feature>
<feature type="binding site" evidence="5">
    <location>
        <position position="103"/>
    </location>
    <ligand>
        <name>[4Fe-4S] cluster</name>
        <dbReference type="ChEBI" id="CHEBI:49883"/>
    </ligand>
</feature>
<evidence type="ECO:0000256" key="3">
    <source>
        <dbReference type="ARBA" id="ARBA00023004"/>
    </source>
</evidence>
<feature type="binding site" evidence="5">
    <location>
        <position position="81"/>
    </location>
    <ligand>
        <name>dimethylallyl diphosphate</name>
        <dbReference type="ChEBI" id="CHEBI:57623"/>
    </ligand>
</feature>
<dbReference type="PANTHER" id="PTHR30426:SF0">
    <property type="entry name" value="4-HYDROXY-3-METHYLBUT-2-ENYL DIPHOSPHATE REDUCTASE"/>
    <property type="match status" value="1"/>
</dbReference>
<dbReference type="InterPro" id="IPR003451">
    <property type="entry name" value="LytB/IspH"/>
</dbReference>
<comment type="function">
    <text evidence="5">Catalyzes the conversion of 1-hydroxy-2-methyl-2-(E)-butenyl 4-diphosphate (HMBPP) into a mixture of isopentenyl diphosphate (IPP) and dimethylallyl diphosphate (DMAPP). Acts in the terminal step of the DOXP/MEP pathway for isoprenoid precursor biosynthesis.</text>
</comment>
<gene>
    <name evidence="5" type="primary">ispH</name>
    <name evidence="6" type="ORF">BBD42_00655</name>
</gene>